<sequence>MHPIETPDKTFHDGDGVSELGTILPAWWLNQVQSELLAVLTAAGIRPDKSQPNQLLAALNKLAVVTTGNQDIGGSKTFTAAATFKAGAIVADSVGDFLRLMAMVRPPFVFFSSTRSELPAYLDLVAELHLPGCERFAGSQTLTVSSTINRNSSYDDHLIYKF</sequence>
<dbReference type="HOGENOM" id="CLU_1633616_0_0_4"/>
<evidence type="ECO:0000313" key="4">
    <source>
        <dbReference type="Proteomes" id="UP000031392"/>
    </source>
</evidence>
<proteinExistence type="predicted"/>
<dbReference type="Gene3D" id="6.10.140.2190">
    <property type="match status" value="1"/>
</dbReference>
<reference evidence="4" key="2">
    <citation type="submission" date="2014-05" db="EMBL/GenBank/DDBJ databases">
        <title>Complete Genome sequence of Neisseria elongata subsp. glycolytica.</title>
        <authorList>
            <person name="Veyrier F.J."/>
            <person name="Taha M.-K."/>
        </authorList>
    </citation>
    <scope>NUCLEOTIDE SEQUENCE [LARGE SCALE GENOMIC DNA]</scope>
    <source>
        <strain evidence="4">ATCC 29315</strain>
    </source>
</reference>
<gene>
    <name evidence="2" type="ORF">NEIELOOT_02029</name>
    <name evidence="1" type="ORF">NELON_08565</name>
</gene>
<dbReference type="Proteomes" id="UP000031392">
    <property type="component" value="Chromosome"/>
</dbReference>
<evidence type="ECO:0000313" key="1">
    <source>
        <dbReference type="EMBL" id="AJE18937.1"/>
    </source>
</evidence>
<dbReference type="PATRIC" id="fig|546263.7.peg.1836"/>
<protein>
    <submittedName>
        <fullName evidence="2">Uncharacterized protein</fullName>
    </submittedName>
</protein>
<dbReference type="STRING" id="546263.NELON_08565"/>
<organism evidence="2 3">
    <name type="scientific">Neisseria elongata subsp. glycolytica ATCC 29315</name>
    <dbReference type="NCBI Taxonomy" id="546263"/>
    <lineage>
        <taxon>Bacteria</taxon>
        <taxon>Pseudomonadati</taxon>
        <taxon>Pseudomonadota</taxon>
        <taxon>Betaproteobacteria</taxon>
        <taxon>Neisseriales</taxon>
        <taxon>Neisseriaceae</taxon>
        <taxon>Neisseria</taxon>
    </lineage>
</organism>
<reference evidence="1 4" key="3">
    <citation type="journal article" date="2015" name="PLoS Genet.">
        <title>Common Cell Shape Evolution of Two Nasopharyngeal Pathogens.</title>
        <authorList>
            <person name="Veyrier F.J."/>
            <person name="Biais N."/>
            <person name="Morales P."/>
            <person name="Belkacem N."/>
            <person name="Guilhen C."/>
            <person name="Ranjeva S."/>
            <person name="Sismeiro O."/>
            <person name="Pehau-Arnaudet G."/>
            <person name="Rocha E.P."/>
            <person name="Werts C."/>
            <person name="Taha M.K."/>
            <person name="Boneca I.G."/>
        </authorList>
    </citation>
    <scope>NUCLEOTIDE SEQUENCE [LARGE SCALE GENOMIC DNA]</scope>
    <source>
        <strain evidence="1 4">ATCC 29315</strain>
    </source>
</reference>
<reference evidence="2 3" key="1">
    <citation type="submission" date="2010-02" db="EMBL/GenBank/DDBJ databases">
        <authorList>
            <person name="Weinstock G."/>
            <person name="Sodergren E."/>
            <person name="Clifton S."/>
            <person name="Fulton L."/>
            <person name="Fulton B."/>
            <person name="Courtney L."/>
            <person name="Fronick C."/>
            <person name="Harrison M."/>
            <person name="Strong C."/>
            <person name="Farmer C."/>
            <person name="Delahaunty K."/>
            <person name="Markovic C."/>
            <person name="Hall O."/>
            <person name="Minx P."/>
            <person name="Tomlinson C."/>
            <person name="Mitreva M."/>
            <person name="Nelson J."/>
            <person name="Hou S."/>
            <person name="Wollam A."/>
            <person name="Pepin K.H."/>
            <person name="Johnson M."/>
            <person name="Bhonagiri V."/>
            <person name="Zhang X."/>
            <person name="Suruliraj S."/>
            <person name="Warren W."/>
            <person name="Chinwalla A."/>
            <person name="Mardis E.R."/>
            <person name="Wilson R.K."/>
        </authorList>
    </citation>
    <scope>NUCLEOTIDE SEQUENCE [LARGE SCALE GENOMIC DNA]</scope>
    <source>
        <strain evidence="2 3">ATCC 29315</strain>
    </source>
</reference>
<dbReference type="KEGG" id="nel:NELON_08565"/>
<dbReference type="Proteomes" id="UP000005536">
    <property type="component" value="Unassembled WGS sequence"/>
</dbReference>
<dbReference type="AlphaFoldDB" id="D4DSI4"/>
<dbReference type="EMBL" id="ADBF01000225">
    <property type="protein sequence ID" value="EFE49208.1"/>
    <property type="molecule type" value="Genomic_DNA"/>
</dbReference>
<keyword evidence="4" id="KW-1185">Reference proteome</keyword>
<evidence type="ECO:0000313" key="2">
    <source>
        <dbReference type="EMBL" id="EFE49208.1"/>
    </source>
</evidence>
<accession>D4DSI4</accession>
<evidence type="ECO:0000313" key="3">
    <source>
        <dbReference type="Proteomes" id="UP000005536"/>
    </source>
</evidence>
<name>D4DSI4_NEIEG</name>
<dbReference type="EMBL" id="CP007726">
    <property type="protein sequence ID" value="AJE18937.1"/>
    <property type="molecule type" value="Genomic_DNA"/>
</dbReference>